<keyword evidence="1" id="KW-1133">Transmembrane helix</keyword>
<feature type="transmembrane region" description="Helical" evidence="1">
    <location>
        <begin position="53"/>
        <end position="74"/>
    </location>
</feature>
<dbReference type="RefSeq" id="WP_146853032.1">
    <property type="nucleotide sequence ID" value="NZ_BKAG01000035.1"/>
</dbReference>
<proteinExistence type="predicted"/>
<protein>
    <submittedName>
        <fullName evidence="2">Uncharacterized protein</fullName>
    </submittedName>
</protein>
<evidence type="ECO:0000256" key="1">
    <source>
        <dbReference type="SAM" id="Phobius"/>
    </source>
</evidence>
<dbReference type="EMBL" id="BKAG01000035">
    <property type="protein sequence ID" value="GEP44768.1"/>
    <property type="molecule type" value="Genomic_DNA"/>
</dbReference>
<reference evidence="2 3" key="1">
    <citation type="submission" date="2019-07" db="EMBL/GenBank/DDBJ databases">
        <title>Whole genome shotgun sequence of Brevifollis gellanilyticus NBRC 108608.</title>
        <authorList>
            <person name="Hosoyama A."/>
            <person name="Uohara A."/>
            <person name="Ohji S."/>
            <person name="Ichikawa N."/>
        </authorList>
    </citation>
    <scope>NUCLEOTIDE SEQUENCE [LARGE SCALE GENOMIC DNA]</scope>
    <source>
        <strain evidence="2 3">NBRC 108608</strain>
    </source>
</reference>
<name>A0A512MDH5_9BACT</name>
<evidence type="ECO:0000313" key="2">
    <source>
        <dbReference type="EMBL" id="GEP44768.1"/>
    </source>
</evidence>
<sequence>MNDFDSRWQSAAQAARRAPDEVSAELPFGFATRVLARFENTPAEPWLDLLTSLGLRAMLTSAVLFVASAALVAWQMDFITLAPTLIESPISPSLFLP</sequence>
<keyword evidence="1" id="KW-0472">Membrane</keyword>
<keyword evidence="3" id="KW-1185">Reference proteome</keyword>
<evidence type="ECO:0000313" key="3">
    <source>
        <dbReference type="Proteomes" id="UP000321577"/>
    </source>
</evidence>
<dbReference type="Proteomes" id="UP000321577">
    <property type="component" value="Unassembled WGS sequence"/>
</dbReference>
<keyword evidence="1" id="KW-0812">Transmembrane</keyword>
<gene>
    <name evidence="2" type="ORF">BGE01nite_40590</name>
</gene>
<organism evidence="2 3">
    <name type="scientific">Brevifollis gellanilyticus</name>
    <dbReference type="NCBI Taxonomy" id="748831"/>
    <lineage>
        <taxon>Bacteria</taxon>
        <taxon>Pseudomonadati</taxon>
        <taxon>Verrucomicrobiota</taxon>
        <taxon>Verrucomicrobiia</taxon>
        <taxon>Verrucomicrobiales</taxon>
        <taxon>Verrucomicrobiaceae</taxon>
    </lineage>
</organism>
<dbReference type="AlphaFoldDB" id="A0A512MDH5"/>
<accession>A0A512MDH5</accession>
<comment type="caution">
    <text evidence="2">The sequence shown here is derived from an EMBL/GenBank/DDBJ whole genome shotgun (WGS) entry which is preliminary data.</text>
</comment>